<evidence type="ECO:0000313" key="3">
    <source>
        <dbReference type="EMBL" id="CAK9137025.1"/>
    </source>
</evidence>
<dbReference type="PANTHER" id="PTHR47926">
    <property type="entry name" value="PENTATRICOPEPTIDE REPEAT-CONTAINING PROTEIN"/>
    <property type="match status" value="1"/>
</dbReference>
<keyword evidence="2" id="KW-0472">Membrane</keyword>
<dbReference type="PANTHER" id="PTHR47926:SF517">
    <property type="entry name" value="TETRATRICOPEPTIDE REPEAT-LIKE SUPERFAMILY PROTEIN"/>
    <property type="match status" value="1"/>
</dbReference>
<dbReference type="Pfam" id="PF01535">
    <property type="entry name" value="PPR"/>
    <property type="match status" value="2"/>
</dbReference>
<dbReference type="NCBIfam" id="TIGR00756">
    <property type="entry name" value="PPR"/>
    <property type="match status" value="1"/>
</dbReference>
<feature type="transmembrane region" description="Helical" evidence="2">
    <location>
        <begin position="297"/>
        <end position="320"/>
    </location>
</feature>
<dbReference type="AlphaFoldDB" id="A0ABC8R0B7"/>
<dbReference type="InterPro" id="IPR011990">
    <property type="entry name" value="TPR-like_helical_dom_sf"/>
</dbReference>
<keyword evidence="4" id="KW-1185">Reference proteome</keyword>
<evidence type="ECO:0000256" key="1">
    <source>
        <dbReference type="ARBA" id="ARBA00022737"/>
    </source>
</evidence>
<protein>
    <recommendedName>
        <fullName evidence="5">Pentatricopeptide repeat-containing protein</fullName>
    </recommendedName>
</protein>
<sequence>MNTVLTRGEQIHVYAVNIQFDGNVFVVTGLVNMYSKCYSQNGDLHKAIKCFQDMRSEGVGSLCSRFCSWVWVAGLEEEARRCLKKCVKNMDIDDFTYPSVLNCRASKTDMENAKSFWNLGNKFMGVLSNFALVHPYQSTIHAIMTIEKESLQFYDEIIASGTKPHFITFIGLLLLFARSHAGLTEHGHHYLESMDKVYGIKPGPDHYACTIDLLGCSGKMREAKELLNEMVVEPDAIVWKALLAGMYTHVSPLVSTLFISLSLSTYTFAFSFWISISFFKMTHHSKRVLLSSADSCALNFCTILCSWCILPSLLSFVFLFNG</sequence>
<evidence type="ECO:0000313" key="4">
    <source>
        <dbReference type="Proteomes" id="UP001642360"/>
    </source>
</evidence>
<dbReference type="InterPro" id="IPR046960">
    <property type="entry name" value="PPR_At4g14850-like_plant"/>
</dbReference>
<dbReference type="Proteomes" id="UP001642360">
    <property type="component" value="Unassembled WGS sequence"/>
</dbReference>
<name>A0ABC8R0B7_9AQUA</name>
<dbReference type="Gene3D" id="1.25.40.10">
    <property type="entry name" value="Tetratricopeptide repeat domain"/>
    <property type="match status" value="2"/>
</dbReference>
<dbReference type="InterPro" id="IPR002885">
    <property type="entry name" value="PPR_rpt"/>
</dbReference>
<keyword evidence="1" id="KW-0677">Repeat</keyword>
<keyword evidence="2" id="KW-0812">Transmembrane</keyword>
<comment type="caution">
    <text evidence="3">The sequence shown here is derived from an EMBL/GenBank/DDBJ whole genome shotgun (WGS) entry which is preliminary data.</text>
</comment>
<accession>A0ABC8R0B7</accession>
<keyword evidence="2" id="KW-1133">Transmembrane helix</keyword>
<evidence type="ECO:0000256" key="2">
    <source>
        <dbReference type="SAM" id="Phobius"/>
    </source>
</evidence>
<evidence type="ECO:0008006" key="5">
    <source>
        <dbReference type="Google" id="ProtNLM"/>
    </source>
</evidence>
<reference evidence="3 4" key="1">
    <citation type="submission" date="2024-02" db="EMBL/GenBank/DDBJ databases">
        <authorList>
            <person name="Vignale AGUSTIN F."/>
            <person name="Sosa J E."/>
            <person name="Modenutti C."/>
        </authorList>
    </citation>
    <scope>NUCLEOTIDE SEQUENCE [LARGE SCALE GENOMIC DNA]</scope>
</reference>
<dbReference type="EMBL" id="CAUOFW020000796">
    <property type="protein sequence ID" value="CAK9137025.1"/>
    <property type="molecule type" value="Genomic_DNA"/>
</dbReference>
<feature type="transmembrane region" description="Helical" evidence="2">
    <location>
        <begin position="253"/>
        <end position="276"/>
    </location>
</feature>
<gene>
    <name evidence="3" type="ORF">ILEXP_LOCUS4046</name>
</gene>
<organism evidence="3 4">
    <name type="scientific">Ilex paraguariensis</name>
    <name type="common">yerba mate</name>
    <dbReference type="NCBI Taxonomy" id="185542"/>
    <lineage>
        <taxon>Eukaryota</taxon>
        <taxon>Viridiplantae</taxon>
        <taxon>Streptophyta</taxon>
        <taxon>Embryophyta</taxon>
        <taxon>Tracheophyta</taxon>
        <taxon>Spermatophyta</taxon>
        <taxon>Magnoliopsida</taxon>
        <taxon>eudicotyledons</taxon>
        <taxon>Gunneridae</taxon>
        <taxon>Pentapetalae</taxon>
        <taxon>asterids</taxon>
        <taxon>campanulids</taxon>
        <taxon>Aquifoliales</taxon>
        <taxon>Aquifoliaceae</taxon>
        <taxon>Ilex</taxon>
    </lineage>
</organism>
<proteinExistence type="predicted"/>